<dbReference type="AlphaFoldDB" id="A0AA37HBI1"/>
<gene>
    <name evidence="1" type="ORF">MPEAHAMD_2327</name>
</gene>
<dbReference type="InterPro" id="IPR006311">
    <property type="entry name" value="TAT_signal"/>
</dbReference>
<evidence type="ECO:0000313" key="2">
    <source>
        <dbReference type="Proteomes" id="UP001055286"/>
    </source>
</evidence>
<protein>
    <submittedName>
        <fullName evidence="1">Uncharacterized protein</fullName>
    </submittedName>
</protein>
<dbReference type="Proteomes" id="UP001055286">
    <property type="component" value="Unassembled WGS sequence"/>
</dbReference>
<dbReference type="RefSeq" id="WP_238190866.1">
    <property type="nucleotide sequence ID" value="NZ_BPQJ01000009.1"/>
</dbReference>
<dbReference type="EMBL" id="BPQJ01000009">
    <property type="protein sequence ID" value="GJD62175.1"/>
    <property type="molecule type" value="Genomic_DNA"/>
</dbReference>
<organism evidence="1 2">
    <name type="scientific">Methylobacterium frigidaeris</name>
    <dbReference type="NCBI Taxonomy" id="2038277"/>
    <lineage>
        <taxon>Bacteria</taxon>
        <taxon>Pseudomonadati</taxon>
        <taxon>Pseudomonadota</taxon>
        <taxon>Alphaproteobacteria</taxon>
        <taxon>Hyphomicrobiales</taxon>
        <taxon>Methylobacteriaceae</taxon>
        <taxon>Methylobacterium</taxon>
    </lineage>
</organism>
<sequence length="73" mass="7857">MRLTRRSFGTGTAAALAAIATGSPARADRVLRVGCQRYGTMLLLKALGFRAEWREFPGGKGTFQLQPSSFSPP</sequence>
<reference evidence="1" key="2">
    <citation type="submission" date="2021-08" db="EMBL/GenBank/DDBJ databases">
        <authorList>
            <person name="Tani A."/>
            <person name="Ola A."/>
            <person name="Ogura Y."/>
            <person name="Katsura K."/>
            <person name="Hayashi T."/>
        </authorList>
    </citation>
    <scope>NUCLEOTIDE SEQUENCE</scope>
    <source>
        <strain evidence="1">JCM 32048</strain>
    </source>
</reference>
<dbReference type="PROSITE" id="PS51318">
    <property type="entry name" value="TAT"/>
    <property type="match status" value="1"/>
</dbReference>
<proteinExistence type="predicted"/>
<reference evidence="1" key="1">
    <citation type="journal article" date="2016" name="Front. Microbiol.">
        <title>Genome Sequence of the Piezophilic, Mesophilic Sulfate-Reducing Bacterium Desulfovibrio indicus J2T.</title>
        <authorList>
            <person name="Cao J."/>
            <person name="Maignien L."/>
            <person name="Shao Z."/>
            <person name="Alain K."/>
            <person name="Jebbar M."/>
        </authorList>
    </citation>
    <scope>NUCLEOTIDE SEQUENCE</scope>
    <source>
        <strain evidence="1">JCM 32048</strain>
    </source>
</reference>
<name>A0AA37HBI1_9HYPH</name>
<evidence type="ECO:0000313" key="1">
    <source>
        <dbReference type="EMBL" id="GJD62175.1"/>
    </source>
</evidence>
<keyword evidence="2" id="KW-1185">Reference proteome</keyword>
<comment type="caution">
    <text evidence="1">The sequence shown here is derived from an EMBL/GenBank/DDBJ whole genome shotgun (WGS) entry which is preliminary data.</text>
</comment>
<accession>A0AA37HBI1</accession>